<proteinExistence type="predicted"/>
<dbReference type="Proteomes" id="UP000270296">
    <property type="component" value="Unassembled WGS sequence"/>
</dbReference>
<accession>A0A183IX91</accession>
<evidence type="ECO:0000313" key="2">
    <source>
        <dbReference type="EMBL" id="VDP16018.1"/>
    </source>
</evidence>
<protein>
    <submittedName>
        <fullName evidence="4">CSN8_PSD8_EIF3K domain-containing protein</fullName>
    </submittedName>
</protein>
<dbReference type="AlphaFoldDB" id="A0A183IX91"/>
<evidence type="ECO:0000259" key="1">
    <source>
        <dbReference type="Pfam" id="PF10075"/>
    </source>
</evidence>
<dbReference type="EMBL" id="UZAM01011404">
    <property type="protein sequence ID" value="VDP16018.1"/>
    <property type="molecule type" value="Genomic_DNA"/>
</dbReference>
<organism evidence="4">
    <name type="scientific">Soboliphyme baturini</name>
    <dbReference type="NCBI Taxonomy" id="241478"/>
    <lineage>
        <taxon>Eukaryota</taxon>
        <taxon>Metazoa</taxon>
        <taxon>Ecdysozoa</taxon>
        <taxon>Nematoda</taxon>
        <taxon>Enoplea</taxon>
        <taxon>Dorylaimia</taxon>
        <taxon>Dioctophymatida</taxon>
        <taxon>Dioctophymatoidea</taxon>
        <taxon>Soboliphymatidae</taxon>
        <taxon>Soboliphyme</taxon>
    </lineage>
</organism>
<evidence type="ECO:0000313" key="4">
    <source>
        <dbReference type="WBParaSite" id="SBAD_0000854601-mRNA-1"/>
    </source>
</evidence>
<sequence length="91" mass="10415">MLQPADSDIEALENRELESGLDPSSYAFLLARYLELNELSYALLLWKRIPKETKAENGDVGAVWDIGKKLWVLDFVGAYAAMKKEWNEPLR</sequence>
<dbReference type="WBParaSite" id="SBAD_0000854601-mRNA-1">
    <property type="protein sequence ID" value="SBAD_0000854601-mRNA-1"/>
    <property type="gene ID" value="SBAD_0000854601"/>
</dbReference>
<gene>
    <name evidence="2" type="ORF">SBAD_LOCUS8239</name>
</gene>
<keyword evidence="3" id="KW-1185">Reference proteome</keyword>
<dbReference type="Pfam" id="PF10075">
    <property type="entry name" value="CSN8_PSD8_EIF3K"/>
    <property type="match status" value="1"/>
</dbReference>
<reference evidence="4" key="1">
    <citation type="submission" date="2016-06" db="UniProtKB">
        <authorList>
            <consortium name="WormBaseParasite"/>
        </authorList>
    </citation>
    <scope>IDENTIFICATION</scope>
</reference>
<name>A0A183IX91_9BILA</name>
<dbReference type="InterPro" id="IPR033464">
    <property type="entry name" value="CSN8_PSD8_EIF3K"/>
</dbReference>
<reference evidence="2 3" key="2">
    <citation type="submission" date="2018-11" db="EMBL/GenBank/DDBJ databases">
        <authorList>
            <consortium name="Pathogen Informatics"/>
        </authorList>
    </citation>
    <scope>NUCLEOTIDE SEQUENCE [LARGE SCALE GENOMIC DNA]</scope>
</reference>
<feature type="domain" description="CSN8/PSMD8/EIF3K" evidence="1">
    <location>
        <begin position="24"/>
        <end position="88"/>
    </location>
</feature>
<dbReference type="OrthoDB" id="5351233at2759"/>
<evidence type="ECO:0000313" key="3">
    <source>
        <dbReference type="Proteomes" id="UP000270296"/>
    </source>
</evidence>